<keyword evidence="2" id="KW-1185">Reference proteome</keyword>
<dbReference type="GO" id="GO:0006629">
    <property type="term" value="P:lipid metabolic process"/>
    <property type="evidence" value="ECO:0007669"/>
    <property type="project" value="InterPro"/>
</dbReference>
<dbReference type="Pfam" id="PF26146">
    <property type="entry name" value="PI-PLC_X"/>
    <property type="match status" value="1"/>
</dbReference>
<accession>A0A3D8QHE8</accession>
<dbReference type="EMBL" id="PDLM01000015">
    <property type="protein sequence ID" value="RDW60844.1"/>
    <property type="molecule type" value="Genomic_DNA"/>
</dbReference>
<sequence>MYSLQYLPYGLVFAIAANAAQTSSGSSVVISGTATSVGTSELATPTGDYNTYGTTVTLTTTSSAITTEAIVSEVTSGSSTYNVTLGSTTILGIATTTGNSTASQTSSQILLSGGSHTTLSANSSSNATATSTSSSAKATNTTPCNNFVEFCSRKYSNITEVSAHNSPFVKPGNAAANQILDVTSQLNDGVRLLQGQMHFVNSVPHFCHTSCDVLDAGPITTYLAKVKTWVDSHPYDVVTILLENGPYAPVTNYSSYIESTGLVNYAYIPSVIPMGLNDWPTLASMILTGKRVVFFMDYQANQTAVPWIIDEFASMYETPFDPTDRAFPCTAQRPPGVTYESSQNLMLLVNHNLNFDITLLSVSLLVPSTPLLNETNAVSGYGSLGLAAENCTATWGKPPKWLNVDYYNYGVGPDGNGSVFEVAATYNNVTYNRTCCGASSTSGANRMLDVAGRGALLVAAAIVGAAWMSL</sequence>
<gene>
    <name evidence="1" type="ORF">BP6252_12227</name>
</gene>
<dbReference type="InterPro" id="IPR017946">
    <property type="entry name" value="PLC-like_Pdiesterase_TIM-brl"/>
</dbReference>
<evidence type="ECO:0000313" key="2">
    <source>
        <dbReference type="Proteomes" id="UP000256645"/>
    </source>
</evidence>
<dbReference type="PANTHER" id="PTHR13593">
    <property type="match status" value="1"/>
</dbReference>
<dbReference type="SUPFAM" id="SSF51695">
    <property type="entry name" value="PLC-like phosphodiesterases"/>
    <property type="match status" value="1"/>
</dbReference>
<dbReference type="OrthoDB" id="7984201at2759"/>
<dbReference type="Proteomes" id="UP000256645">
    <property type="component" value="Unassembled WGS sequence"/>
</dbReference>
<proteinExistence type="predicted"/>
<comment type="caution">
    <text evidence="1">The sequence shown here is derived from an EMBL/GenBank/DDBJ whole genome shotgun (WGS) entry which is preliminary data.</text>
</comment>
<protein>
    <submittedName>
        <fullName evidence="1">Tat pathway signal sequence</fullName>
    </submittedName>
</protein>
<reference evidence="1 2" key="1">
    <citation type="journal article" date="2018" name="IMA Fungus">
        <title>IMA Genome-F 9: Draft genome sequence of Annulohypoxylon stygium, Aspergillus mulundensis, Berkeleyomyces basicola (syn. Thielaviopsis basicola), Ceratocystis smalleyi, two Cercospora beticola strains, Coleophoma cylindrospora, Fusarium fracticaudum, Phialophora cf. hyalina, and Morchella septimelata.</title>
        <authorList>
            <person name="Wingfield B.D."/>
            <person name="Bills G.F."/>
            <person name="Dong Y."/>
            <person name="Huang W."/>
            <person name="Nel W.J."/>
            <person name="Swalarsk-Parry B.S."/>
            <person name="Vaghefi N."/>
            <person name="Wilken P.M."/>
            <person name="An Z."/>
            <person name="de Beer Z.W."/>
            <person name="De Vos L."/>
            <person name="Chen L."/>
            <person name="Duong T.A."/>
            <person name="Gao Y."/>
            <person name="Hammerbacher A."/>
            <person name="Kikkert J.R."/>
            <person name="Li Y."/>
            <person name="Li H."/>
            <person name="Li K."/>
            <person name="Li Q."/>
            <person name="Liu X."/>
            <person name="Ma X."/>
            <person name="Naidoo K."/>
            <person name="Pethybridge S.J."/>
            <person name="Sun J."/>
            <person name="Steenkamp E.T."/>
            <person name="van der Nest M.A."/>
            <person name="van Wyk S."/>
            <person name="Wingfield M.J."/>
            <person name="Xiong C."/>
            <person name="Yue Q."/>
            <person name="Zhang X."/>
        </authorList>
    </citation>
    <scope>NUCLEOTIDE SEQUENCE [LARGE SCALE GENOMIC DNA]</scope>
    <source>
        <strain evidence="1 2">BP6252</strain>
    </source>
</reference>
<evidence type="ECO:0000313" key="1">
    <source>
        <dbReference type="EMBL" id="RDW60844.1"/>
    </source>
</evidence>
<dbReference type="InterPro" id="IPR051057">
    <property type="entry name" value="PI-PLC_domain"/>
</dbReference>
<organism evidence="1 2">
    <name type="scientific">Coleophoma cylindrospora</name>
    <dbReference type="NCBI Taxonomy" id="1849047"/>
    <lineage>
        <taxon>Eukaryota</taxon>
        <taxon>Fungi</taxon>
        <taxon>Dikarya</taxon>
        <taxon>Ascomycota</taxon>
        <taxon>Pezizomycotina</taxon>
        <taxon>Leotiomycetes</taxon>
        <taxon>Helotiales</taxon>
        <taxon>Dermateaceae</taxon>
        <taxon>Coleophoma</taxon>
    </lineage>
</organism>
<dbReference type="STRING" id="1849047.A0A3D8QHE8"/>
<dbReference type="AlphaFoldDB" id="A0A3D8QHE8"/>
<name>A0A3D8QHE8_9HELO</name>
<dbReference type="PANTHER" id="PTHR13593:SF140">
    <property type="entry name" value="PLC-LIKE PHOSPHODIESTERASE"/>
    <property type="match status" value="1"/>
</dbReference>
<dbReference type="GO" id="GO:0008081">
    <property type="term" value="F:phosphoric diester hydrolase activity"/>
    <property type="evidence" value="ECO:0007669"/>
    <property type="project" value="InterPro"/>
</dbReference>
<dbReference type="Gene3D" id="3.20.20.190">
    <property type="entry name" value="Phosphatidylinositol (PI) phosphodiesterase"/>
    <property type="match status" value="1"/>
</dbReference>